<dbReference type="GO" id="GO:0042910">
    <property type="term" value="F:xenobiotic transmembrane transporter activity"/>
    <property type="evidence" value="ECO:0007669"/>
    <property type="project" value="InterPro"/>
</dbReference>
<evidence type="ECO:0000256" key="9">
    <source>
        <dbReference type="ARBA" id="ARBA00022989"/>
    </source>
</evidence>
<feature type="transmembrane region" description="Helical" evidence="13">
    <location>
        <begin position="410"/>
        <end position="430"/>
    </location>
</feature>
<evidence type="ECO:0000256" key="3">
    <source>
        <dbReference type="ARBA" id="ARBA00010199"/>
    </source>
</evidence>
<evidence type="ECO:0000256" key="5">
    <source>
        <dbReference type="ARBA" id="ARBA00022448"/>
    </source>
</evidence>
<dbReference type="InterPro" id="IPR048279">
    <property type="entry name" value="MdtK-like"/>
</dbReference>
<dbReference type="PANTHER" id="PTHR43298">
    <property type="entry name" value="MULTIDRUG RESISTANCE PROTEIN NORM-RELATED"/>
    <property type="match status" value="1"/>
</dbReference>
<dbReference type="PIRSF" id="PIRSF006603">
    <property type="entry name" value="DinF"/>
    <property type="match status" value="1"/>
</dbReference>
<evidence type="ECO:0000313" key="15">
    <source>
        <dbReference type="Proteomes" id="UP001198962"/>
    </source>
</evidence>
<evidence type="ECO:0000256" key="6">
    <source>
        <dbReference type="ARBA" id="ARBA00022449"/>
    </source>
</evidence>
<feature type="transmembrane region" description="Helical" evidence="13">
    <location>
        <begin position="191"/>
        <end position="212"/>
    </location>
</feature>
<dbReference type="CDD" id="cd13138">
    <property type="entry name" value="MATE_yoeA_like"/>
    <property type="match status" value="1"/>
</dbReference>
<comment type="subcellular location">
    <subcellularLocation>
        <location evidence="2">Cell membrane</location>
        <topology evidence="2">Multi-pass membrane protein</topology>
    </subcellularLocation>
</comment>
<keyword evidence="15" id="KW-1185">Reference proteome</keyword>
<feature type="transmembrane region" description="Helical" evidence="13">
    <location>
        <begin position="277"/>
        <end position="295"/>
    </location>
</feature>
<dbReference type="NCBIfam" id="TIGR00797">
    <property type="entry name" value="matE"/>
    <property type="match status" value="1"/>
</dbReference>
<keyword evidence="6" id="KW-0050">Antiport</keyword>
<gene>
    <name evidence="14" type="ORF">LKD32_10290</name>
</gene>
<dbReference type="GO" id="GO:0015297">
    <property type="term" value="F:antiporter activity"/>
    <property type="evidence" value="ECO:0007669"/>
    <property type="project" value="UniProtKB-KW"/>
</dbReference>
<comment type="caution">
    <text evidence="14">The sequence shown here is derived from an EMBL/GenBank/DDBJ whole genome shotgun (WGS) entry which is preliminary data.</text>
</comment>
<dbReference type="RefSeq" id="WP_308451613.1">
    <property type="nucleotide sequence ID" value="NZ_JAJEPU010000029.1"/>
</dbReference>
<feature type="transmembrane region" description="Helical" evidence="13">
    <location>
        <begin position="235"/>
        <end position="257"/>
    </location>
</feature>
<sequence length="445" mass="48211">MKDLTKGSPAKNMLEFALPVALGNLFQLCYSLADTRVVGSTLGETALASVGATTSISTLFIGFLSGLTNGFAILISRQFGAKDERGVHRFGAGSLLLGTLTSIFLTVLCVAGLPTLLRILNVPDTLLPQSTSYIRVVLLGLSATMLYNACASILRSVGDTTAPLLFLIFSAVLNVGLDLFFILVLKLGVAGAAWATVLAQSLSAILSLIYMFRRYEVFHFSLSDFRISLDEVRELYTSGLSMATMMSLVFFGTLALQCAINTFGQDIIVSHTAARKITEFFMLPFSVMGVTMATYCGQNMGAGALDRIRTGIRHALILTWVWSLGMILLSYTVAPRLIYLVTGSENPTILATATRYLKFDTLFYFAPAGISILRNGLQGMGDHVTPIVSSSIELVGKIVASVVLARIFQYWGIIIAEPIVWIFMVIPLICSMHNLLSKRSAPQPH</sequence>
<feature type="transmembrane region" description="Helical" evidence="13">
    <location>
        <begin position="95"/>
        <end position="120"/>
    </location>
</feature>
<evidence type="ECO:0000256" key="2">
    <source>
        <dbReference type="ARBA" id="ARBA00004651"/>
    </source>
</evidence>
<evidence type="ECO:0000256" key="8">
    <source>
        <dbReference type="ARBA" id="ARBA00022692"/>
    </source>
</evidence>
<evidence type="ECO:0000256" key="10">
    <source>
        <dbReference type="ARBA" id="ARBA00023065"/>
    </source>
</evidence>
<dbReference type="Proteomes" id="UP001198962">
    <property type="component" value="Unassembled WGS sequence"/>
</dbReference>
<evidence type="ECO:0000256" key="12">
    <source>
        <dbReference type="ARBA" id="ARBA00031636"/>
    </source>
</evidence>
<keyword evidence="10" id="KW-0406">Ion transport</keyword>
<keyword evidence="7" id="KW-1003">Cell membrane</keyword>
<dbReference type="GO" id="GO:0006811">
    <property type="term" value="P:monoatomic ion transport"/>
    <property type="evidence" value="ECO:0007669"/>
    <property type="project" value="UniProtKB-KW"/>
</dbReference>
<keyword evidence="5" id="KW-0813">Transport</keyword>
<evidence type="ECO:0000313" key="14">
    <source>
        <dbReference type="EMBL" id="MCC2165259.1"/>
    </source>
</evidence>
<dbReference type="PANTHER" id="PTHR43298:SF2">
    <property type="entry name" value="FMN_FAD EXPORTER YEEO-RELATED"/>
    <property type="match status" value="1"/>
</dbReference>
<dbReference type="InterPro" id="IPR002528">
    <property type="entry name" value="MATE_fam"/>
</dbReference>
<feature type="transmembrane region" description="Helical" evidence="13">
    <location>
        <begin position="315"/>
        <end position="334"/>
    </location>
</feature>
<comment type="function">
    <text evidence="1">Multidrug efflux pump.</text>
</comment>
<comment type="similarity">
    <text evidence="3">Belongs to the multi antimicrobial extrusion (MATE) (TC 2.A.66.1) family.</text>
</comment>
<accession>A0AAE3DKG0</accession>
<keyword evidence="8 13" id="KW-0812">Transmembrane</keyword>
<keyword evidence="11 13" id="KW-0472">Membrane</keyword>
<evidence type="ECO:0000256" key="4">
    <source>
        <dbReference type="ARBA" id="ARBA00020268"/>
    </source>
</evidence>
<evidence type="ECO:0000256" key="13">
    <source>
        <dbReference type="SAM" id="Phobius"/>
    </source>
</evidence>
<name>A0AAE3DKG0_9FIRM</name>
<dbReference type="GO" id="GO:0005886">
    <property type="term" value="C:plasma membrane"/>
    <property type="evidence" value="ECO:0007669"/>
    <property type="project" value="UniProtKB-SubCell"/>
</dbReference>
<reference evidence="14" key="1">
    <citation type="submission" date="2021-10" db="EMBL/GenBank/DDBJ databases">
        <title>Anaerobic single-cell dispensing facilitates the cultivation of human gut bacteria.</title>
        <authorList>
            <person name="Afrizal A."/>
        </authorList>
    </citation>
    <scope>NUCLEOTIDE SEQUENCE</scope>
    <source>
        <strain evidence="14">CLA-AA-H274</strain>
    </source>
</reference>
<keyword evidence="9 13" id="KW-1133">Transmembrane helix</keyword>
<protein>
    <recommendedName>
        <fullName evidence="4">Probable multidrug resistance protein NorM</fullName>
    </recommendedName>
    <alternativeName>
        <fullName evidence="12">Multidrug-efflux transporter</fullName>
    </alternativeName>
</protein>
<feature type="transmembrane region" description="Helical" evidence="13">
    <location>
        <begin position="53"/>
        <end position="75"/>
    </location>
</feature>
<evidence type="ECO:0000256" key="7">
    <source>
        <dbReference type="ARBA" id="ARBA00022475"/>
    </source>
</evidence>
<feature type="transmembrane region" description="Helical" evidence="13">
    <location>
        <begin position="132"/>
        <end position="150"/>
    </location>
</feature>
<organism evidence="14 15">
    <name type="scientific">Brotaphodocola catenula</name>
    <dbReference type="NCBI Taxonomy" id="2885361"/>
    <lineage>
        <taxon>Bacteria</taxon>
        <taxon>Bacillati</taxon>
        <taxon>Bacillota</taxon>
        <taxon>Clostridia</taxon>
        <taxon>Lachnospirales</taxon>
        <taxon>Lachnospiraceae</taxon>
        <taxon>Brotaphodocola</taxon>
    </lineage>
</organism>
<dbReference type="EMBL" id="JAJEPU010000029">
    <property type="protein sequence ID" value="MCC2165259.1"/>
    <property type="molecule type" value="Genomic_DNA"/>
</dbReference>
<dbReference type="Pfam" id="PF01554">
    <property type="entry name" value="MatE"/>
    <property type="match status" value="2"/>
</dbReference>
<feature type="transmembrane region" description="Helical" evidence="13">
    <location>
        <begin position="162"/>
        <end position="185"/>
    </location>
</feature>
<evidence type="ECO:0000256" key="11">
    <source>
        <dbReference type="ARBA" id="ARBA00023136"/>
    </source>
</evidence>
<dbReference type="AlphaFoldDB" id="A0AAE3DKG0"/>
<dbReference type="InterPro" id="IPR050222">
    <property type="entry name" value="MATE_MdtK"/>
</dbReference>
<proteinExistence type="inferred from homology"/>
<evidence type="ECO:0000256" key="1">
    <source>
        <dbReference type="ARBA" id="ARBA00003408"/>
    </source>
</evidence>